<gene>
    <name evidence="3" type="ORF">IAA55_04135</name>
</gene>
<sequence length="247" mass="27979">MNLKRIALDHLYNCRDLGGYMCDGGATAYHKLLRADSPSALTGEEWQILYDYGVRTVIDLRSPNEVSHTPYEVPEGMELIRYPLQQLSDMMKEEAKEEYTKEEKENAAAVSFGKSLTTGYERIMEEGPERIATVLNYIGEKLEKGAVLFHCTAGKDRTGITAALIYLICGVSDVDIIADYQVTETYQIKNRVFDVMPTYLKPLLNSNAENMKKFLQAAEERNYLGLLRENGLEESAVTSIREHMIEN</sequence>
<feature type="domain" description="Tyrosine specific protein phosphatases" evidence="2">
    <location>
        <begin position="129"/>
        <end position="176"/>
    </location>
</feature>
<dbReference type="InterPro" id="IPR029021">
    <property type="entry name" value="Prot-tyrosine_phosphatase-like"/>
</dbReference>
<reference evidence="3" key="1">
    <citation type="submission" date="2020-10" db="EMBL/GenBank/DDBJ databases">
        <authorList>
            <person name="Gilroy R."/>
        </authorList>
    </citation>
    <scope>NUCLEOTIDE SEQUENCE</scope>
    <source>
        <strain evidence="3">ChiSjej5B23-6657</strain>
    </source>
</reference>
<dbReference type="InterPro" id="IPR016130">
    <property type="entry name" value="Tyr_Pase_AS"/>
</dbReference>
<reference evidence="3" key="2">
    <citation type="journal article" date="2021" name="PeerJ">
        <title>Extensive microbial diversity within the chicken gut microbiome revealed by metagenomics and culture.</title>
        <authorList>
            <person name="Gilroy R."/>
            <person name="Ravi A."/>
            <person name="Getino M."/>
            <person name="Pursley I."/>
            <person name="Horton D.L."/>
            <person name="Alikhan N.F."/>
            <person name="Baker D."/>
            <person name="Gharbi K."/>
            <person name="Hall N."/>
            <person name="Watson M."/>
            <person name="Adriaenssens E.M."/>
            <person name="Foster-Nyarko E."/>
            <person name="Jarju S."/>
            <person name="Secka A."/>
            <person name="Antonio M."/>
            <person name="Oren A."/>
            <person name="Chaudhuri R.R."/>
            <person name="La Ragione R."/>
            <person name="Hildebrand F."/>
            <person name="Pallen M.J."/>
        </authorList>
    </citation>
    <scope>NUCLEOTIDE SEQUENCE</scope>
    <source>
        <strain evidence="3">ChiSjej5B23-6657</strain>
    </source>
</reference>
<evidence type="ECO:0000259" key="2">
    <source>
        <dbReference type="PROSITE" id="PS50056"/>
    </source>
</evidence>
<accession>A0A9D1E902</accession>
<protein>
    <submittedName>
        <fullName evidence="3">Tyrosine-protein phosphatase</fullName>
    </submittedName>
</protein>
<evidence type="ECO:0000256" key="1">
    <source>
        <dbReference type="ARBA" id="ARBA00009580"/>
    </source>
</evidence>
<dbReference type="PROSITE" id="PS00383">
    <property type="entry name" value="TYR_PHOSPHATASE_1"/>
    <property type="match status" value="1"/>
</dbReference>
<dbReference type="AlphaFoldDB" id="A0A9D1E902"/>
<dbReference type="Proteomes" id="UP000823912">
    <property type="component" value="Unassembled WGS sequence"/>
</dbReference>
<organism evidence="3 4">
    <name type="scientific">Candidatus Pullilachnospira gallistercoris</name>
    <dbReference type="NCBI Taxonomy" id="2840911"/>
    <lineage>
        <taxon>Bacteria</taxon>
        <taxon>Bacillati</taxon>
        <taxon>Bacillota</taxon>
        <taxon>Clostridia</taxon>
        <taxon>Lachnospirales</taxon>
        <taxon>Lachnospiraceae</taxon>
        <taxon>Lachnospiraceae incertae sedis</taxon>
        <taxon>Candidatus Pullilachnospira</taxon>
    </lineage>
</organism>
<dbReference type="InterPro" id="IPR000387">
    <property type="entry name" value="Tyr_Pase_dom"/>
</dbReference>
<proteinExistence type="inferred from homology"/>
<evidence type="ECO:0000313" key="4">
    <source>
        <dbReference type="Proteomes" id="UP000823912"/>
    </source>
</evidence>
<dbReference type="PANTHER" id="PTHR31126:SF1">
    <property type="entry name" value="TYROSINE SPECIFIC PROTEIN PHOSPHATASES DOMAIN-CONTAINING PROTEIN"/>
    <property type="match status" value="1"/>
</dbReference>
<dbReference type="PANTHER" id="PTHR31126">
    <property type="entry name" value="TYROSINE-PROTEIN PHOSPHATASE"/>
    <property type="match status" value="1"/>
</dbReference>
<dbReference type="Pfam" id="PF13350">
    <property type="entry name" value="Y_phosphatase3"/>
    <property type="match status" value="1"/>
</dbReference>
<evidence type="ECO:0000313" key="3">
    <source>
        <dbReference type="EMBL" id="HIR70452.1"/>
    </source>
</evidence>
<dbReference type="SUPFAM" id="SSF52799">
    <property type="entry name" value="(Phosphotyrosine protein) phosphatases II"/>
    <property type="match status" value="1"/>
</dbReference>
<comment type="caution">
    <text evidence="3">The sequence shown here is derived from an EMBL/GenBank/DDBJ whole genome shotgun (WGS) entry which is preliminary data.</text>
</comment>
<dbReference type="PROSITE" id="PS50056">
    <property type="entry name" value="TYR_PHOSPHATASE_2"/>
    <property type="match status" value="1"/>
</dbReference>
<dbReference type="GO" id="GO:0004721">
    <property type="term" value="F:phosphoprotein phosphatase activity"/>
    <property type="evidence" value="ECO:0007669"/>
    <property type="project" value="InterPro"/>
</dbReference>
<dbReference type="EMBL" id="DVHM01000066">
    <property type="protein sequence ID" value="HIR70452.1"/>
    <property type="molecule type" value="Genomic_DNA"/>
</dbReference>
<name>A0A9D1E902_9FIRM</name>
<dbReference type="Gene3D" id="3.90.190.10">
    <property type="entry name" value="Protein tyrosine phosphatase superfamily"/>
    <property type="match status" value="1"/>
</dbReference>
<dbReference type="InterPro" id="IPR026893">
    <property type="entry name" value="Tyr/Ser_Pase_IphP-type"/>
</dbReference>
<comment type="similarity">
    <text evidence="1">Belongs to the protein-tyrosine phosphatase family.</text>
</comment>